<feature type="transmembrane region" description="Helical" evidence="1">
    <location>
        <begin position="166"/>
        <end position="184"/>
    </location>
</feature>
<feature type="transmembrane region" description="Helical" evidence="1">
    <location>
        <begin position="190"/>
        <end position="209"/>
    </location>
</feature>
<dbReference type="HOGENOM" id="CLU_536099_0_0_3"/>
<evidence type="ECO:0000256" key="1">
    <source>
        <dbReference type="SAM" id="Phobius"/>
    </source>
</evidence>
<feature type="transmembrane region" description="Helical" evidence="1">
    <location>
        <begin position="14"/>
        <end position="36"/>
    </location>
</feature>
<name>B1WV65_CROS5</name>
<feature type="transmembrane region" description="Helical" evidence="1">
    <location>
        <begin position="427"/>
        <end position="445"/>
    </location>
</feature>
<protein>
    <recommendedName>
        <fullName evidence="4">Glycosyltransferase RgtA/B/C/D-like domain-containing protein</fullName>
    </recommendedName>
</protein>
<dbReference type="Proteomes" id="UP000001203">
    <property type="component" value="Chromosome circular"/>
</dbReference>
<feature type="transmembrane region" description="Helical" evidence="1">
    <location>
        <begin position="134"/>
        <end position="151"/>
    </location>
</feature>
<evidence type="ECO:0008006" key="4">
    <source>
        <dbReference type="Google" id="ProtNLM"/>
    </source>
</evidence>
<evidence type="ECO:0000313" key="3">
    <source>
        <dbReference type="Proteomes" id="UP000001203"/>
    </source>
</evidence>
<organism evidence="2 3">
    <name type="scientific">Crocosphaera subtropica (strain ATCC 51142 / BH68)</name>
    <name type="common">Cyanothece sp. (strain ATCC 51142)</name>
    <dbReference type="NCBI Taxonomy" id="43989"/>
    <lineage>
        <taxon>Bacteria</taxon>
        <taxon>Bacillati</taxon>
        <taxon>Cyanobacteriota</taxon>
        <taxon>Cyanophyceae</taxon>
        <taxon>Oscillatoriophycideae</taxon>
        <taxon>Chroococcales</taxon>
        <taxon>Aphanothecaceae</taxon>
        <taxon>Crocosphaera</taxon>
        <taxon>Crocosphaera subtropica</taxon>
    </lineage>
</organism>
<reference evidence="2 3" key="1">
    <citation type="journal article" date="2008" name="Proc. Natl. Acad. Sci. U.S.A.">
        <title>The genome of Cyanothece 51142, a unicellular diazotrophic cyanobacterium important in the marine nitrogen cycle.</title>
        <authorList>
            <person name="Welsh E.A."/>
            <person name="Liberton M."/>
            <person name="Stoeckel J."/>
            <person name="Loh T."/>
            <person name="Elvitigala T."/>
            <person name="Wang C."/>
            <person name="Wollam A."/>
            <person name="Fulton R.S."/>
            <person name="Clifton S.W."/>
            <person name="Jacobs J.M."/>
            <person name="Aurora R."/>
            <person name="Ghosh B.K."/>
            <person name="Sherman L.A."/>
            <person name="Smith R.D."/>
            <person name="Wilson R.K."/>
            <person name="Pakrasi H.B."/>
        </authorList>
    </citation>
    <scope>NUCLEOTIDE SEQUENCE [LARGE SCALE GENOMIC DNA]</scope>
    <source>
        <strain evidence="3">ATCC 51142 / BH68</strain>
    </source>
</reference>
<dbReference type="AlphaFoldDB" id="B1WV65"/>
<sequence length="508" mass="59375">MKRLLLSSSSGKKWLLLTGVSVLLSLFWISVFYPGLPNSDALYQWKQARENFYTDVHPIGVTLIMRGIIVLFPYLLAQEQMAILCFLQAVILWLTVFYTIDIFIANSKIKLIANIFVPLYYPLWTFSISPIKDVWSTILFLLLVTTIYQLFDQRFSSQNFNSKRAFLKKYLSLVIILLLSYWLMLTRHNIFLSLLLLMIYLYSISYYFLNVSLQQRKKQYLIIFLMIVALFFSKATGDFYYKNSHLTPGERQEFASSLVAFNQQLSTQEKMNFYFSLELIGTLHYTEKNLNSLEYLKTPDQLGREKIAQAVNNYRCGLNDQYLYLGKKAPLRNMQGDAMKASIVEDLWKLTINYPQAFLKYKICAMASLLQVNQILFPFQTDIPVNSLSNDLGIKSKNYLPTIRGRVIKFLNLVSYDQRFFIFNLPYRHYLLLIISLITTLYTTIKHKPKSWKNATYLFLFGAGLCNFIPYMIVTPDYAWRYLLFSNIVWLLSILSIGNPLVELKPKN</sequence>
<keyword evidence="3" id="KW-1185">Reference proteome</keyword>
<accession>B1WV65</accession>
<keyword evidence="1" id="KW-0472">Membrane</keyword>
<keyword evidence="1" id="KW-0812">Transmembrane</keyword>
<feature type="transmembrane region" description="Helical" evidence="1">
    <location>
        <begin position="81"/>
        <end position="104"/>
    </location>
</feature>
<keyword evidence="1" id="KW-1133">Transmembrane helix</keyword>
<feature type="transmembrane region" description="Helical" evidence="1">
    <location>
        <begin position="221"/>
        <end position="241"/>
    </location>
</feature>
<proteinExistence type="predicted"/>
<dbReference type="EMBL" id="CP000806">
    <property type="protein sequence ID" value="ACB52262.1"/>
    <property type="molecule type" value="Genomic_DNA"/>
</dbReference>
<evidence type="ECO:0000313" key="2">
    <source>
        <dbReference type="EMBL" id="ACB52262.1"/>
    </source>
</evidence>
<dbReference type="RefSeq" id="WP_009547374.1">
    <property type="nucleotide sequence ID" value="NC_010546.1"/>
</dbReference>
<feature type="transmembrane region" description="Helical" evidence="1">
    <location>
        <begin position="480"/>
        <end position="502"/>
    </location>
</feature>
<gene>
    <name evidence="2" type="ordered locus">cce_2914</name>
</gene>
<feature type="transmembrane region" description="Helical" evidence="1">
    <location>
        <begin position="56"/>
        <end position="75"/>
    </location>
</feature>
<dbReference type="KEGG" id="cyt:cce_2914"/>
<feature type="transmembrane region" description="Helical" evidence="1">
    <location>
        <begin position="457"/>
        <end position="474"/>
    </location>
</feature>